<proteinExistence type="predicted"/>
<feature type="compositionally biased region" description="Polar residues" evidence="1">
    <location>
        <begin position="209"/>
        <end position="223"/>
    </location>
</feature>
<name>A0A498D9V2_9BACI</name>
<organism evidence="2 3">
    <name type="scientific">Oceanobacillus piezotolerans</name>
    <dbReference type="NCBI Taxonomy" id="2448030"/>
    <lineage>
        <taxon>Bacteria</taxon>
        <taxon>Bacillati</taxon>
        <taxon>Bacillota</taxon>
        <taxon>Bacilli</taxon>
        <taxon>Bacillales</taxon>
        <taxon>Bacillaceae</taxon>
        <taxon>Oceanobacillus</taxon>
    </lineage>
</organism>
<evidence type="ECO:0000313" key="3">
    <source>
        <dbReference type="Proteomes" id="UP000270219"/>
    </source>
</evidence>
<gene>
    <name evidence="2" type="ORF">D8M04_04715</name>
</gene>
<comment type="caution">
    <text evidence="2">The sequence shown here is derived from an EMBL/GenBank/DDBJ whole genome shotgun (WGS) entry which is preliminary data.</text>
</comment>
<keyword evidence="3" id="KW-1185">Reference proteome</keyword>
<sequence length="223" mass="25160">MFESKRRALIFITLSFILAAIAGLMFFNTYADLNENLGQTTEIYIADKNIPSRESISSEHVRTMQIPNRFITDAHILSLNQLEDQVSIVPLLEGDILTTSMLRPYSDVTEEGNRLVKLFSEWDNVHFDQNLEALDRVDIVVSQSTEEGPETEIFMRDIPVANVETNEEGNPNVTLEVAVEEAPSLIHVQNYADSVRVLKANSGKDQDNLETAENTQSTNRDKE</sequence>
<feature type="region of interest" description="Disordered" evidence="1">
    <location>
        <begin position="202"/>
        <end position="223"/>
    </location>
</feature>
<dbReference type="OrthoDB" id="2989382at2"/>
<dbReference type="RefSeq" id="WP_121521765.1">
    <property type="nucleotide sequence ID" value="NZ_RCHR01000002.1"/>
</dbReference>
<evidence type="ECO:0000313" key="2">
    <source>
        <dbReference type="EMBL" id="RLL46514.1"/>
    </source>
</evidence>
<dbReference type="AlphaFoldDB" id="A0A498D9V2"/>
<protein>
    <submittedName>
        <fullName evidence="2">Flp pilus assembly protein CpaB</fullName>
    </submittedName>
</protein>
<dbReference type="Proteomes" id="UP000270219">
    <property type="component" value="Unassembled WGS sequence"/>
</dbReference>
<reference evidence="2 3" key="1">
    <citation type="submission" date="2018-10" db="EMBL/GenBank/DDBJ databases">
        <title>Oceanobacillus sp. YLB-02 draft genome.</title>
        <authorList>
            <person name="Yu L."/>
        </authorList>
    </citation>
    <scope>NUCLEOTIDE SEQUENCE [LARGE SCALE GENOMIC DNA]</scope>
    <source>
        <strain evidence="2 3">YLB-02</strain>
    </source>
</reference>
<accession>A0A498D9V2</accession>
<evidence type="ECO:0000256" key="1">
    <source>
        <dbReference type="SAM" id="MobiDB-lite"/>
    </source>
</evidence>
<dbReference type="EMBL" id="RCHR01000002">
    <property type="protein sequence ID" value="RLL46514.1"/>
    <property type="molecule type" value="Genomic_DNA"/>
</dbReference>